<dbReference type="Pfam" id="PF00067">
    <property type="entry name" value="p450"/>
    <property type="match status" value="1"/>
</dbReference>
<dbReference type="HOGENOM" id="CLU_001570_4_0_1"/>
<evidence type="ECO:0000256" key="9">
    <source>
        <dbReference type="RuleBase" id="RU000461"/>
    </source>
</evidence>
<proteinExistence type="inferred from homology"/>
<keyword evidence="3 8" id="KW-0349">Heme</keyword>
<dbReference type="PANTHER" id="PTHR47944:SF4">
    <property type="entry name" value="OS09G0441700 PROTEIN"/>
    <property type="match status" value="1"/>
</dbReference>
<dbReference type="InterPro" id="IPR036396">
    <property type="entry name" value="Cyt_P450_sf"/>
</dbReference>
<dbReference type="KEGG" id="smo:SELMODRAFT_111866"/>
<dbReference type="CDD" id="cd20618">
    <property type="entry name" value="CYP71_clan"/>
    <property type="match status" value="1"/>
</dbReference>
<evidence type="ECO:0000313" key="12">
    <source>
        <dbReference type="Proteomes" id="UP000001514"/>
    </source>
</evidence>
<comment type="similarity">
    <text evidence="2 9">Belongs to the cytochrome P450 family.</text>
</comment>
<dbReference type="FunFam" id="1.10.630.10:FF:000126">
    <property type="entry name" value="Predicted protein"/>
    <property type="match status" value="1"/>
</dbReference>
<feature type="chain" id="PRO_5003122530" evidence="10">
    <location>
        <begin position="24"/>
        <end position="485"/>
    </location>
</feature>
<dbReference type="InterPro" id="IPR017972">
    <property type="entry name" value="Cyt_P450_CS"/>
</dbReference>
<keyword evidence="5 9" id="KW-0560">Oxidoreductase</keyword>
<dbReference type="PRINTS" id="PR00463">
    <property type="entry name" value="EP450I"/>
</dbReference>
<organism evidence="12">
    <name type="scientific">Selaginella moellendorffii</name>
    <name type="common">Spikemoss</name>
    <dbReference type="NCBI Taxonomy" id="88036"/>
    <lineage>
        <taxon>Eukaryota</taxon>
        <taxon>Viridiplantae</taxon>
        <taxon>Streptophyta</taxon>
        <taxon>Embryophyta</taxon>
        <taxon>Tracheophyta</taxon>
        <taxon>Lycopodiopsida</taxon>
        <taxon>Selaginellales</taxon>
        <taxon>Selaginellaceae</taxon>
        <taxon>Selaginella</taxon>
    </lineage>
</organism>
<dbReference type="InterPro" id="IPR001128">
    <property type="entry name" value="Cyt_P450"/>
</dbReference>
<sequence>MEFPVYFLVALVVCFLGRSLLQSRKRLPPSPWGLPLIGHVHHLSALPHQSLQNLSRKLGGIMYLRLGMTPVIVISSPDLAKEALRSNDSSFGFRPYLLVGEYLTYNFKGIGLSNGDHWKNMRKICITELFSVKRLESFRGLRLAEVSHLVSRLAQASKSQSVVNVRELLTDFNVNIVSQMLMSKRFFENKNLGGEEVEEVRQLREFLEELTRFALKFHISEFVPAWLRWIDWNIPHARKLVAKQEKFFEKIIQEHKSSQKSRPVMDFMDILLQHQEDEEAAKATFMELLAAGTDTSACTTEWALLELLNNPEIMRKAQEELDTVVGRDRMVTESDLHKLLYLEDIVKETFRFHPPGPLLPRMSTQACVLGESFDIPKGATTIINFYAIGRDPRVWDKPEKFWPERFQGSTIDVKGQDFELIPFGSGRRSCPGMLLGLKSVYLTLANLIHGFNWEPVARGGSYNMDEAFMSVIWPKLALQAKVTSM</sequence>
<dbReference type="GO" id="GO:0005506">
    <property type="term" value="F:iron ion binding"/>
    <property type="evidence" value="ECO:0007669"/>
    <property type="project" value="InterPro"/>
</dbReference>
<keyword evidence="12" id="KW-1185">Reference proteome</keyword>
<dbReference type="InParanoid" id="D8S9R3"/>
<evidence type="ECO:0000256" key="5">
    <source>
        <dbReference type="ARBA" id="ARBA00023002"/>
    </source>
</evidence>
<dbReference type="FunCoup" id="D8S9R3">
    <property type="interactions" value="585"/>
</dbReference>
<dbReference type="GO" id="GO:0016705">
    <property type="term" value="F:oxidoreductase activity, acting on paired donors, with incorporation or reduction of molecular oxygen"/>
    <property type="evidence" value="ECO:0007669"/>
    <property type="project" value="InterPro"/>
</dbReference>
<keyword evidence="6 8" id="KW-0408">Iron</keyword>
<evidence type="ECO:0000256" key="4">
    <source>
        <dbReference type="ARBA" id="ARBA00022723"/>
    </source>
</evidence>
<evidence type="ECO:0000256" key="6">
    <source>
        <dbReference type="ARBA" id="ARBA00023004"/>
    </source>
</evidence>
<dbReference type="GO" id="GO:0004497">
    <property type="term" value="F:monooxygenase activity"/>
    <property type="evidence" value="ECO:0007669"/>
    <property type="project" value="UniProtKB-KW"/>
</dbReference>
<dbReference type="GeneID" id="9646836"/>
<keyword evidence="4 8" id="KW-0479">Metal-binding</keyword>
<keyword evidence="7 9" id="KW-0503">Monooxygenase</keyword>
<dbReference type="PANTHER" id="PTHR47944">
    <property type="entry name" value="CYTOCHROME P450 98A9"/>
    <property type="match status" value="1"/>
</dbReference>
<keyword evidence="10" id="KW-0732">Signal</keyword>
<dbReference type="PRINTS" id="PR00385">
    <property type="entry name" value="P450"/>
</dbReference>
<dbReference type="Proteomes" id="UP000001514">
    <property type="component" value="Unassembled WGS sequence"/>
</dbReference>
<evidence type="ECO:0000256" key="10">
    <source>
        <dbReference type="SAM" id="SignalP"/>
    </source>
</evidence>
<accession>D8S9R3</accession>
<protein>
    <submittedName>
        <fullName evidence="11">Uncharacterized protein CYP797E5</fullName>
    </submittedName>
</protein>
<feature type="binding site" description="axial binding residue" evidence="8">
    <location>
        <position position="430"/>
    </location>
    <ligand>
        <name>heme</name>
        <dbReference type="ChEBI" id="CHEBI:30413"/>
    </ligand>
    <ligandPart>
        <name>Fe</name>
        <dbReference type="ChEBI" id="CHEBI:18248"/>
    </ligandPart>
</feature>
<evidence type="ECO:0000313" key="11">
    <source>
        <dbReference type="EMBL" id="EFJ18864.1"/>
    </source>
</evidence>
<dbReference type="GO" id="GO:0044550">
    <property type="term" value="P:secondary metabolite biosynthetic process"/>
    <property type="evidence" value="ECO:0007669"/>
    <property type="project" value="UniProtKB-ARBA"/>
</dbReference>
<evidence type="ECO:0000256" key="2">
    <source>
        <dbReference type="ARBA" id="ARBA00010617"/>
    </source>
</evidence>
<dbReference type="Gene3D" id="1.10.630.10">
    <property type="entry name" value="Cytochrome P450"/>
    <property type="match status" value="1"/>
</dbReference>
<dbReference type="eggNOG" id="KOG0156">
    <property type="taxonomic scope" value="Eukaryota"/>
</dbReference>
<dbReference type="Gramene" id="EFJ18864">
    <property type="protein sequence ID" value="EFJ18864"/>
    <property type="gene ID" value="SELMODRAFT_111866"/>
</dbReference>
<comment type="cofactor">
    <cofactor evidence="1 8">
        <name>heme</name>
        <dbReference type="ChEBI" id="CHEBI:30413"/>
    </cofactor>
</comment>
<feature type="signal peptide" evidence="10">
    <location>
        <begin position="1"/>
        <end position="23"/>
    </location>
</feature>
<reference evidence="11 12" key="1">
    <citation type="journal article" date="2011" name="Science">
        <title>The Selaginella genome identifies genetic changes associated with the evolution of vascular plants.</title>
        <authorList>
            <person name="Banks J.A."/>
            <person name="Nishiyama T."/>
            <person name="Hasebe M."/>
            <person name="Bowman J.L."/>
            <person name="Gribskov M."/>
            <person name="dePamphilis C."/>
            <person name="Albert V.A."/>
            <person name="Aono N."/>
            <person name="Aoyama T."/>
            <person name="Ambrose B.A."/>
            <person name="Ashton N.W."/>
            <person name="Axtell M.J."/>
            <person name="Barker E."/>
            <person name="Barker M.S."/>
            <person name="Bennetzen J.L."/>
            <person name="Bonawitz N.D."/>
            <person name="Chapple C."/>
            <person name="Cheng C."/>
            <person name="Correa L.G."/>
            <person name="Dacre M."/>
            <person name="DeBarry J."/>
            <person name="Dreyer I."/>
            <person name="Elias M."/>
            <person name="Engstrom E.M."/>
            <person name="Estelle M."/>
            <person name="Feng L."/>
            <person name="Finet C."/>
            <person name="Floyd S.K."/>
            <person name="Frommer W.B."/>
            <person name="Fujita T."/>
            <person name="Gramzow L."/>
            <person name="Gutensohn M."/>
            <person name="Harholt J."/>
            <person name="Hattori M."/>
            <person name="Heyl A."/>
            <person name="Hirai T."/>
            <person name="Hiwatashi Y."/>
            <person name="Ishikawa M."/>
            <person name="Iwata M."/>
            <person name="Karol K.G."/>
            <person name="Koehler B."/>
            <person name="Kolukisaoglu U."/>
            <person name="Kubo M."/>
            <person name="Kurata T."/>
            <person name="Lalonde S."/>
            <person name="Li K."/>
            <person name="Li Y."/>
            <person name="Litt A."/>
            <person name="Lyons E."/>
            <person name="Manning G."/>
            <person name="Maruyama T."/>
            <person name="Michael T.P."/>
            <person name="Mikami K."/>
            <person name="Miyazaki S."/>
            <person name="Morinaga S."/>
            <person name="Murata T."/>
            <person name="Mueller-Roeber B."/>
            <person name="Nelson D.R."/>
            <person name="Obara M."/>
            <person name="Oguri Y."/>
            <person name="Olmstead R.G."/>
            <person name="Onodera N."/>
            <person name="Petersen B.L."/>
            <person name="Pils B."/>
            <person name="Prigge M."/>
            <person name="Rensing S.A."/>
            <person name="Riano-Pachon D.M."/>
            <person name="Roberts A.W."/>
            <person name="Sato Y."/>
            <person name="Scheller H.V."/>
            <person name="Schulz B."/>
            <person name="Schulz C."/>
            <person name="Shakirov E.V."/>
            <person name="Shibagaki N."/>
            <person name="Shinohara N."/>
            <person name="Shippen D.E."/>
            <person name="Soerensen I."/>
            <person name="Sotooka R."/>
            <person name="Sugimoto N."/>
            <person name="Sugita M."/>
            <person name="Sumikawa N."/>
            <person name="Tanurdzic M."/>
            <person name="Theissen G."/>
            <person name="Ulvskov P."/>
            <person name="Wakazuki S."/>
            <person name="Weng J.K."/>
            <person name="Willats W.W."/>
            <person name="Wipf D."/>
            <person name="Wolf P.G."/>
            <person name="Yang L."/>
            <person name="Zimmer A.D."/>
            <person name="Zhu Q."/>
            <person name="Mitros T."/>
            <person name="Hellsten U."/>
            <person name="Loque D."/>
            <person name="Otillar R."/>
            <person name="Salamov A."/>
            <person name="Schmutz J."/>
            <person name="Shapiro H."/>
            <person name="Lindquist E."/>
            <person name="Lucas S."/>
            <person name="Rokhsar D."/>
            <person name="Grigoriev I.V."/>
        </authorList>
    </citation>
    <scope>NUCLEOTIDE SEQUENCE [LARGE SCALE GENOMIC DNA]</scope>
</reference>
<gene>
    <name evidence="11" type="primary">CYP797E5</name>
    <name evidence="11" type="ORF">SELMODRAFT_111866</name>
</gene>
<dbReference type="InterPro" id="IPR002401">
    <property type="entry name" value="Cyt_P450_E_grp-I"/>
</dbReference>
<name>D8S9R3_SELML</name>
<dbReference type="SUPFAM" id="SSF48264">
    <property type="entry name" value="Cytochrome P450"/>
    <property type="match status" value="1"/>
</dbReference>
<evidence type="ECO:0000256" key="3">
    <source>
        <dbReference type="ARBA" id="ARBA00022617"/>
    </source>
</evidence>
<evidence type="ECO:0000256" key="1">
    <source>
        <dbReference type="ARBA" id="ARBA00001971"/>
    </source>
</evidence>
<evidence type="ECO:0000256" key="8">
    <source>
        <dbReference type="PIRSR" id="PIRSR602401-1"/>
    </source>
</evidence>
<dbReference type="STRING" id="88036.D8S9R3"/>
<evidence type="ECO:0000256" key="7">
    <source>
        <dbReference type="ARBA" id="ARBA00023033"/>
    </source>
</evidence>
<dbReference type="PROSITE" id="PS00086">
    <property type="entry name" value="CYTOCHROME_P450"/>
    <property type="match status" value="1"/>
</dbReference>
<dbReference type="GO" id="GO:0020037">
    <property type="term" value="F:heme binding"/>
    <property type="evidence" value="ECO:0007669"/>
    <property type="project" value="InterPro"/>
</dbReference>
<dbReference type="EMBL" id="GL377608">
    <property type="protein sequence ID" value="EFJ18864.1"/>
    <property type="molecule type" value="Genomic_DNA"/>
</dbReference>
<dbReference type="AlphaFoldDB" id="D8S9R3"/>
<dbReference type="OrthoDB" id="442633at2759"/>